<evidence type="ECO:0008006" key="3">
    <source>
        <dbReference type="Google" id="ProtNLM"/>
    </source>
</evidence>
<dbReference type="Pfam" id="PF14305">
    <property type="entry name" value="ATPgrasp_TupA"/>
    <property type="match status" value="1"/>
</dbReference>
<reference evidence="1 2" key="1">
    <citation type="journal article" date="2021" name="Sci. Rep.">
        <title>The distribution of antibiotic resistance genes in chicken gut microbiota commensals.</title>
        <authorList>
            <person name="Juricova H."/>
            <person name="Matiasovicova J."/>
            <person name="Kubasova T."/>
            <person name="Cejkova D."/>
            <person name="Rychlik I."/>
        </authorList>
    </citation>
    <scope>NUCLEOTIDE SEQUENCE [LARGE SCALE GENOMIC DNA]</scope>
    <source>
        <strain evidence="1 2">An773</strain>
    </source>
</reference>
<organism evidence="1 2">
    <name type="scientific">Faecalicatena fissicatena</name>
    <dbReference type="NCBI Taxonomy" id="290055"/>
    <lineage>
        <taxon>Bacteria</taxon>
        <taxon>Bacillati</taxon>
        <taxon>Bacillota</taxon>
        <taxon>Clostridia</taxon>
        <taxon>Lachnospirales</taxon>
        <taxon>Lachnospiraceae</taxon>
        <taxon>Faecalicatena</taxon>
    </lineage>
</organism>
<keyword evidence="2" id="KW-1185">Reference proteome</keyword>
<dbReference type="InterPro" id="IPR029465">
    <property type="entry name" value="ATPgrasp_TupA"/>
</dbReference>
<comment type="caution">
    <text evidence="1">The sequence shown here is derived from an EMBL/GenBank/DDBJ whole genome shotgun (WGS) entry which is preliminary data.</text>
</comment>
<evidence type="ECO:0000313" key="2">
    <source>
        <dbReference type="Proteomes" id="UP000716906"/>
    </source>
</evidence>
<dbReference type="RefSeq" id="WP_205155813.1">
    <property type="nucleotide sequence ID" value="NZ_JACLYY010000005.1"/>
</dbReference>
<evidence type="ECO:0000313" key="1">
    <source>
        <dbReference type="EMBL" id="MBM6737705.1"/>
    </source>
</evidence>
<protein>
    <recommendedName>
        <fullName evidence="3">Glycosyltransferase</fullName>
    </recommendedName>
</protein>
<proteinExistence type="predicted"/>
<dbReference type="EMBL" id="JACLYY010000005">
    <property type="protein sequence ID" value="MBM6737705.1"/>
    <property type="molecule type" value="Genomic_DNA"/>
</dbReference>
<name>A0ABS2E805_9FIRM</name>
<gene>
    <name evidence="1" type="ORF">H7U36_06220</name>
</gene>
<sequence>MKLIIYKLFSKSRIISDESYNKLLFFIMFGRIPDFDNPKTFNEFICARKVRLDEYWLSKYTDKYEVREYVAQCIGEKYLNEIYGVYRCFDEIPFKMLPNQFVLRGTHGSGYNVIVKNKENLDYEKTKKYVDGFLKENFYYFGREKNYFNIEPRIICDKYIEGVASGKVPEAKVFCFGGKAKFVSYNIVINGCTFTNHYDAEWNELKYRQGYPEYKQPIDILHKEEIIILAEKLAEKFDFVRVDLYNLPDKVLFSELTFHSGGGLVPFEPEEYDYKFGECFKELEK</sequence>
<accession>A0ABS2E805</accession>
<dbReference type="Proteomes" id="UP000716906">
    <property type="component" value="Unassembled WGS sequence"/>
</dbReference>